<dbReference type="Gene3D" id="3.30.530.20">
    <property type="match status" value="1"/>
</dbReference>
<feature type="domain" description="Bet v I/Major latex protein" evidence="1">
    <location>
        <begin position="6"/>
        <end position="144"/>
    </location>
</feature>
<dbReference type="SUPFAM" id="SSF55961">
    <property type="entry name" value="Bet v1-like"/>
    <property type="match status" value="1"/>
</dbReference>
<evidence type="ECO:0000313" key="3">
    <source>
        <dbReference type="Proteomes" id="UP001172457"/>
    </source>
</evidence>
<dbReference type="Proteomes" id="UP001172457">
    <property type="component" value="Chromosome 2"/>
</dbReference>
<proteinExistence type="predicted"/>
<dbReference type="EMBL" id="JARYMX010000002">
    <property type="protein sequence ID" value="KAJ9563788.1"/>
    <property type="molecule type" value="Genomic_DNA"/>
</dbReference>
<evidence type="ECO:0000313" key="2">
    <source>
        <dbReference type="EMBL" id="KAJ9563788.1"/>
    </source>
</evidence>
<dbReference type="InterPro" id="IPR000916">
    <property type="entry name" value="Bet_v_I/MLP"/>
</dbReference>
<sequence>MYLDMINLGGDLFYDILRYKPEELASVAPDKVQSCDIEGQLGVVGSVLYWKYTLDGKKQTAKEVIEELDEENHKIVLNVIDGDLLGDLYKSFKLIYHVEPKSDGQLAVWTFEFEKMNTSVPYPTIFMDLLLGITMGMDVHKTSQ</sequence>
<dbReference type="SMART" id="SM01037">
    <property type="entry name" value="Bet_v_1"/>
    <property type="match status" value="1"/>
</dbReference>
<dbReference type="InterPro" id="IPR023393">
    <property type="entry name" value="START-like_dom_sf"/>
</dbReference>
<reference evidence="2" key="1">
    <citation type="submission" date="2023-03" db="EMBL/GenBank/DDBJ databases">
        <title>Chromosome-scale reference genome and RAD-based genetic map of yellow starthistle (Centaurea solstitialis) reveal putative structural variation and QTLs associated with invader traits.</title>
        <authorList>
            <person name="Reatini B."/>
            <person name="Cang F.A."/>
            <person name="Jiang Q."/>
            <person name="Mckibben M.T.W."/>
            <person name="Barker M.S."/>
            <person name="Rieseberg L.H."/>
            <person name="Dlugosch K.M."/>
        </authorList>
    </citation>
    <scope>NUCLEOTIDE SEQUENCE</scope>
    <source>
        <strain evidence="2">CAN-66</strain>
        <tissue evidence="2">Leaf</tissue>
    </source>
</reference>
<gene>
    <name evidence="2" type="ORF">OSB04_008948</name>
</gene>
<name>A0AA38TMS2_9ASTR</name>
<dbReference type="InterPro" id="IPR051761">
    <property type="entry name" value="MLP-like_ligand-binding"/>
</dbReference>
<dbReference type="Pfam" id="PF00407">
    <property type="entry name" value="Bet_v_1"/>
    <property type="match status" value="1"/>
</dbReference>
<comment type="caution">
    <text evidence="2">The sequence shown here is derived from an EMBL/GenBank/DDBJ whole genome shotgun (WGS) entry which is preliminary data.</text>
</comment>
<dbReference type="GO" id="GO:0006952">
    <property type="term" value="P:defense response"/>
    <property type="evidence" value="ECO:0007669"/>
    <property type="project" value="InterPro"/>
</dbReference>
<dbReference type="AlphaFoldDB" id="A0AA38TMS2"/>
<evidence type="ECO:0000259" key="1">
    <source>
        <dbReference type="SMART" id="SM01037"/>
    </source>
</evidence>
<keyword evidence="3" id="KW-1185">Reference proteome</keyword>
<dbReference type="PANTHER" id="PTHR31907">
    <property type="entry name" value="MLP-LIKE PROTEIN 423"/>
    <property type="match status" value="1"/>
</dbReference>
<protein>
    <recommendedName>
        <fullName evidence="1">Bet v I/Major latex protein domain-containing protein</fullName>
    </recommendedName>
</protein>
<organism evidence="2 3">
    <name type="scientific">Centaurea solstitialis</name>
    <name type="common">yellow star-thistle</name>
    <dbReference type="NCBI Taxonomy" id="347529"/>
    <lineage>
        <taxon>Eukaryota</taxon>
        <taxon>Viridiplantae</taxon>
        <taxon>Streptophyta</taxon>
        <taxon>Embryophyta</taxon>
        <taxon>Tracheophyta</taxon>
        <taxon>Spermatophyta</taxon>
        <taxon>Magnoliopsida</taxon>
        <taxon>eudicotyledons</taxon>
        <taxon>Gunneridae</taxon>
        <taxon>Pentapetalae</taxon>
        <taxon>asterids</taxon>
        <taxon>campanulids</taxon>
        <taxon>Asterales</taxon>
        <taxon>Asteraceae</taxon>
        <taxon>Carduoideae</taxon>
        <taxon>Cardueae</taxon>
        <taxon>Centaureinae</taxon>
        <taxon>Centaurea</taxon>
    </lineage>
</organism>
<accession>A0AA38TMS2</accession>